<keyword evidence="8 18" id="KW-0812">Transmembrane</keyword>
<geneLocation type="mitochondrion" evidence="20"/>
<proteinExistence type="inferred from homology"/>
<dbReference type="PRINTS" id="PR01436">
    <property type="entry name" value="NADHDHGNASE2"/>
</dbReference>
<evidence type="ECO:0000256" key="3">
    <source>
        <dbReference type="ARBA" id="ARBA00007012"/>
    </source>
</evidence>
<evidence type="ECO:0000256" key="8">
    <source>
        <dbReference type="ARBA" id="ARBA00022692"/>
    </source>
</evidence>
<dbReference type="PANTHER" id="PTHR46552">
    <property type="entry name" value="NADH-UBIQUINONE OXIDOREDUCTASE CHAIN 2"/>
    <property type="match status" value="1"/>
</dbReference>
<sequence>MTTTFLGTLMAVSSNSWILCWIGLEINLMSFIPLILSDLNFKSTETAIKYFLTQAVASVILITAASFTALQMKNYYLESMNFFLFLALSIKAGLAPFHIWFPQVTEFISWFKCFIIFTWQKIAPFMLIINFNISVFTYFIIIMSATAGAVGGLNQMSSKILLTYSSISHSAWMLMLASLSLKFWTFYFLIYFFVLSPIIFAMNFLNFKKIKEINSSKINLKTKLMLSTLIMSLGGLPPFLGFLSKLIALTVAVKTFPMVIMITLVASSLVSLYFYTKMFFNSLTASLPEKKISSSEKKINKFIIFSLAGNLILSNLVLLI</sequence>
<comment type="catalytic activity">
    <reaction evidence="17 18">
        <text>a ubiquinone + NADH + 5 H(+)(in) = a ubiquinol + NAD(+) + 4 H(+)(out)</text>
        <dbReference type="Rhea" id="RHEA:29091"/>
        <dbReference type="Rhea" id="RHEA-COMP:9565"/>
        <dbReference type="Rhea" id="RHEA-COMP:9566"/>
        <dbReference type="ChEBI" id="CHEBI:15378"/>
        <dbReference type="ChEBI" id="CHEBI:16389"/>
        <dbReference type="ChEBI" id="CHEBI:17976"/>
        <dbReference type="ChEBI" id="CHEBI:57540"/>
        <dbReference type="ChEBI" id="CHEBI:57945"/>
        <dbReference type="EC" id="7.1.1.2"/>
    </reaction>
</comment>
<evidence type="ECO:0000256" key="13">
    <source>
        <dbReference type="ARBA" id="ARBA00023027"/>
    </source>
</evidence>
<dbReference type="PANTHER" id="PTHR46552:SF1">
    <property type="entry name" value="NADH-UBIQUINONE OXIDOREDUCTASE CHAIN 2"/>
    <property type="match status" value="1"/>
</dbReference>
<reference evidence="20" key="1">
    <citation type="submission" date="2015-11" db="EMBL/GenBank/DDBJ databases">
        <title>The genome of Folsomia candida.</title>
        <authorList>
            <person name="Faddeeva A."/>
            <person name="Derks M.F.L."/>
            <person name="Anvar Y."/>
            <person name="Smit S."/>
            <person name="Van Straalen N."/>
            <person name="Roelofs D."/>
        </authorList>
    </citation>
    <scope>NUCLEOTIDE SEQUENCE</scope>
</reference>
<keyword evidence="13 18" id="KW-0520">NAD</keyword>
<keyword evidence="11 18" id="KW-0249">Electron transport</keyword>
<evidence type="ECO:0000256" key="12">
    <source>
        <dbReference type="ARBA" id="ARBA00022989"/>
    </source>
</evidence>
<evidence type="ECO:0000256" key="9">
    <source>
        <dbReference type="ARBA" id="ARBA00022792"/>
    </source>
</evidence>
<dbReference type="GO" id="GO:0005743">
    <property type="term" value="C:mitochondrial inner membrane"/>
    <property type="evidence" value="ECO:0007669"/>
    <property type="project" value="UniProtKB-SubCell"/>
</dbReference>
<evidence type="ECO:0000256" key="5">
    <source>
        <dbReference type="ARBA" id="ARBA00021008"/>
    </source>
</evidence>
<dbReference type="InterPro" id="IPR003917">
    <property type="entry name" value="NADH_UbQ_OxRdtase_chain2"/>
</dbReference>
<comment type="subcellular location">
    <subcellularLocation>
        <location evidence="2 18">Mitochondrion inner membrane</location>
        <topology evidence="2 18">Multi-pass membrane protein</topology>
    </subcellularLocation>
</comment>
<accession>A0A1S5QM94</accession>
<evidence type="ECO:0000256" key="14">
    <source>
        <dbReference type="ARBA" id="ARBA00023075"/>
    </source>
</evidence>
<evidence type="ECO:0000313" key="20">
    <source>
        <dbReference type="EMBL" id="AMM04654.1"/>
    </source>
</evidence>
<evidence type="ECO:0000256" key="11">
    <source>
        <dbReference type="ARBA" id="ARBA00022982"/>
    </source>
</evidence>
<feature type="domain" description="NADH:quinone oxidoreductase/Mrp antiporter transmembrane" evidence="19">
    <location>
        <begin position="14"/>
        <end position="269"/>
    </location>
</feature>
<comment type="function">
    <text evidence="18">Core subunit of the mitochondrial membrane respiratory chain NADH dehydrogenase (Complex I) which catalyzes electron transfer from NADH through the respiratory chain, using ubiquinone as an electron acceptor. Essential for the catalytic activity and assembly of complex I.</text>
</comment>
<evidence type="ECO:0000256" key="6">
    <source>
        <dbReference type="ARBA" id="ARBA00022448"/>
    </source>
</evidence>
<feature type="transmembrane region" description="Helical" evidence="18">
    <location>
        <begin position="299"/>
        <end position="319"/>
    </location>
</feature>
<feature type="transmembrane region" description="Helical" evidence="18">
    <location>
        <begin position="255"/>
        <end position="275"/>
    </location>
</feature>
<dbReference type="AlphaFoldDB" id="A0A1S5QM94"/>
<evidence type="ECO:0000256" key="1">
    <source>
        <dbReference type="ARBA" id="ARBA00003257"/>
    </source>
</evidence>
<dbReference type="EMBL" id="KU198392">
    <property type="protein sequence ID" value="AMM04654.1"/>
    <property type="molecule type" value="Genomic_DNA"/>
</dbReference>
<evidence type="ECO:0000256" key="7">
    <source>
        <dbReference type="ARBA" id="ARBA00022660"/>
    </source>
</evidence>
<gene>
    <name evidence="20" type="primary">nad2</name>
</gene>
<dbReference type="GO" id="GO:0008137">
    <property type="term" value="F:NADH dehydrogenase (ubiquinone) activity"/>
    <property type="evidence" value="ECO:0007669"/>
    <property type="project" value="UniProtKB-EC"/>
</dbReference>
<keyword evidence="6" id="KW-0813">Transport</keyword>
<evidence type="ECO:0000256" key="2">
    <source>
        <dbReference type="ARBA" id="ARBA00004448"/>
    </source>
</evidence>
<evidence type="ECO:0000256" key="10">
    <source>
        <dbReference type="ARBA" id="ARBA00022967"/>
    </source>
</evidence>
<evidence type="ECO:0000256" key="18">
    <source>
        <dbReference type="RuleBase" id="RU003403"/>
    </source>
</evidence>
<keyword evidence="16 18" id="KW-0472">Membrane</keyword>
<feature type="transmembrane region" description="Helical" evidence="18">
    <location>
        <begin position="16"/>
        <end position="36"/>
    </location>
</feature>
<keyword evidence="7 18" id="KW-0679">Respiratory chain</keyword>
<evidence type="ECO:0000256" key="4">
    <source>
        <dbReference type="ARBA" id="ARBA00012944"/>
    </source>
</evidence>
<keyword evidence="15 18" id="KW-0496">Mitochondrion</keyword>
<protein>
    <recommendedName>
        <fullName evidence="5 18">NADH-ubiquinone oxidoreductase chain 2</fullName>
        <ecNumber evidence="4 18">7.1.1.2</ecNumber>
    </recommendedName>
</protein>
<feature type="transmembrane region" description="Helical" evidence="18">
    <location>
        <begin position="226"/>
        <end position="249"/>
    </location>
</feature>
<organism evidence="20">
    <name type="scientific">Folsomia candida</name>
    <name type="common">Springtail</name>
    <dbReference type="NCBI Taxonomy" id="158441"/>
    <lineage>
        <taxon>Eukaryota</taxon>
        <taxon>Metazoa</taxon>
        <taxon>Ecdysozoa</taxon>
        <taxon>Arthropoda</taxon>
        <taxon>Hexapoda</taxon>
        <taxon>Collembola</taxon>
        <taxon>Entomobryomorpha</taxon>
        <taxon>Isotomoidea</taxon>
        <taxon>Isotomidae</taxon>
        <taxon>Proisotominae</taxon>
        <taxon>Folsomia</taxon>
    </lineage>
</organism>
<keyword evidence="10 18" id="KW-1278">Translocase</keyword>
<keyword evidence="12 18" id="KW-1133">Transmembrane helix</keyword>
<feature type="transmembrane region" description="Helical" evidence="18">
    <location>
        <begin position="48"/>
        <end position="70"/>
    </location>
</feature>
<evidence type="ECO:0000256" key="17">
    <source>
        <dbReference type="ARBA" id="ARBA00049551"/>
    </source>
</evidence>
<dbReference type="InterPro" id="IPR001750">
    <property type="entry name" value="ND/Mrp_TM"/>
</dbReference>
<keyword evidence="14 18" id="KW-0830">Ubiquinone</keyword>
<keyword evidence="9 18" id="KW-0999">Mitochondrion inner membrane</keyword>
<dbReference type="Pfam" id="PF00361">
    <property type="entry name" value="Proton_antipo_M"/>
    <property type="match status" value="1"/>
</dbReference>
<evidence type="ECO:0000256" key="16">
    <source>
        <dbReference type="ARBA" id="ARBA00023136"/>
    </source>
</evidence>
<evidence type="ECO:0000259" key="19">
    <source>
        <dbReference type="Pfam" id="PF00361"/>
    </source>
</evidence>
<feature type="transmembrane region" description="Helical" evidence="18">
    <location>
        <begin position="82"/>
        <end position="101"/>
    </location>
</feature>
<dbReference type="EC" id="7.1.1.2" evidence="4 18"/>
<evidence type="ECO:0000256" key="15">
    <source>
        <dbReference type="ARBA" id="ARBA00023128"/>
    </source>
</evidence>
<dbReference type="GO" id="GO:0006120">
    <property type="term" value="P:mitochondrial electron transport, NADH to ubiquinone"/>
    <property type="evidence" value="ECO:0007669"/>
    <property type="project" value="InterPro"/>
</dbReference>
<feature type="transmembrane region" description="Helical" evidence="18">
    <location>
        <begin position="185"/>
        <end position="205"/>
    </location>
</feature>
<dbReference type="InterPro" id="IPR050175">
    <property type="entry name" value="Complex_I_Subunit_2"/>
</dbReference>
<comment type="function">
    <text evidence="1">Core subunit of the mitochondrial membrane respiratory chain NADH dehydrogenase (Complex I) that is believed to belong to the minimal assembly required for catalysis. Complex I functions in the transfer of electrons from NADH to the respiratory chain. The immediate electron acceptor for the enzyme is believed to be ubiquinone.</text>
</comment>
<name>A0A1S5QM94_FOLCA</name>
<comment type="similarity">
    <text evidence="3 18">Belongs to the complex I subunit 2 family.</text>
</comment>